<keyword evidence="2" id="KW-0012">Acyltransferase</keyword>
<dbReference type="RefSeq" id="WP_090025973.1">
    <property type="nucleotide sequence ID" value="NZ_FOVD01000006.1"/>
</dbReference>
<name>A0A1I5AR03_CHROL</name>
<gene>
    <name evidence="5" type="ORF">SAMN05421594_3638</name>
</gene>
<dbReference type="PROSITE" id="PS51186">
    <property type="entry name" value="GNAT"/>
    <property type="match status" value="1"/>
</dbReference>
<dbReference type="Pfam" id="PF13302">
    <property type="entry name" value="Acetyltransf_3"/>
    <property type="match status" value="1"/>
</dbReference>
<keyword evidence="6" id="KW-1185">Reference proteome</keyword>
<dbReference type="AlphaFoldDB" id="A0A1I5AR03"/>
<protein>
    <submittedName>
        <fullName evidence="5">Protein N-acetyltransferase, RimJ/RimL family</fullName>
    </submittedName>
</protein>
<comment type="similarity">
    <text evidence="3">Belongs to the acetyltransferase family. RimJ subfamily.</text>
</comment>
<accession>A0A1I5AR03</accession>
<evidence type="ECO:0000256" key="3">
    <source>
        <dbReference type="ARBA" id="ARBA00038502"/>
    </source>
</evidence>
<dbReference type="EMBL" id="FOVD01000006">
    <property type="protein sequence ID" value="SFN64857.1"/>
    <property type="molecule type" value="Genomic_DNA"/>
</dbReference>
<dbReference type="Proteomes" id="UP000198769">
    <property type="component" value="Unassembled WGS sequence"/>
</dbReference>
<dbReference type="PANTHER" id="PTHR43792:SF8">
    <property type="entry name" value="[RIBOSOMAL PROTEIN US5]-ALANINE N-ACETYLTRANSFERASE"/>
    <property type="match status" value="1"/>
</dbReference>
<evidence type="ECO:0000313" key="5">
    <source>
        <dbReference type="EMBL" id="SFN64857.1"/>
    </source>
</evidence>
<sequence length="179" mass="20979">MRKLEEFPVIETERLILSELKEEDIPLVKVYLQEKIFSDLTSNIPYPYMLEHAEFWLKISREAFENNTGYTFAVRDKEGQIIGAIGLHDRDDDKAELGYWMGKPFWNKGYITEAAIALIDFGFRTLEVNKIYATYFLHNPASGRIMEKAGMEEEALLKQHLKKDGEYFDVMMYSVFKNK</sequence>
<dbReference type="OrthoDB" id="9811523at2"/>
<evidence type="ECO:0000256" key="1">
    <source>
        <dbReference type="ARBA" id="ARBA00022679"/>
    </source>
</evidence>
<dbReference type="InterPro" id="IPR016181">
    <property type="entry name" value="Acyl_CoA_acyltransferase"/>
</dbReference>
<reference evidence="6" key="1">
    <citation type="submission" date="2016-10" db="EMBL/GenBank/DDBJ databases">
        <authorList>
            <person name="Varghese N."/>
            <person name="Submissions S."/>
        </authorList>
    </citation>
    <scope>NUCLEOTIDE SEQUENCE [LARGE SCALE GENOMIC DNA]</scope>
    <source>
        <strain evidence="6">DSM 25575</strain>
    </source>
</reference>
<organism evidence="5 6">
    <name type="scientific">Chryseobacterium oleae</name>
    <dbReference type="NCBI Taxonomy" id="491207"/>
    <lineage>
        <taxon>Bacteria</taxon>
        <taxon>Pseudomonadati</taxon>
        <taxon>Bacteroidota</taxon>
        <taxon>Flavobacteriia</taxon>
        <taxon>Flavobacteriales</taxon>
        <taxon>Weeksellaceae</taxon>
        <taxon>Chryseobacterium group</taxon>
        <taxon>Chryseobacterium</taxon>
    </lineage>
</organism>
<evidence type="ECO:0000256" key="2">
    <source>
        <dbReference type="ARBA" id="ARBA00023315"/>
    </source>
</evidence>
<feature type="domain" description="N-acetyltransferase" evidence="4">
    <location>
        <begin position="35"/>
        <end position="174"/>
    </location>
</feature>
<evidence type="ECO:0000259" key="4">
    <source>
        <dbReference type="PROSITE" id="PS51186"/>
    </source>
</evidence>
<evidence type="ECO:0000313" key="6">
    <source>
        <dbReference type="Proteomes" id="UP000198769"/>
    </source>
</evidence>
<keyword evidence="1 5" id="KW-0808">Transferase</keyword>
<dbReference type="PANTHER" id="PTHR43792">
    <property type="entry name" value="GNAT FAMILY, PUTATIVE (AFU_ORTHOLOGUE AFUA_3G00765)-RELATED-RELATED"/>
    <property type="match status" value="1"/>
</dbReference>
<dbReference type="InterPro" id="IPR051531">
    <property type="entry name" value="N-acetyltransferase"/>
</dbReference>
<dbReference type="GO" id="GO:0016747">
    <property type="term" value="F:acyltransferase activity, transferring groups other than amino-acyl groups"/>
    <property type="evidence" value="ECO:0007669"/>
    <property type="project" value="InterPro"/>
</dbReference>
<proteinExistence type="inferred from homology"/>
<dbReference type="Gene3D" id="3.40.630.30">
    <property type="match status" value="1"/>
</dbReference>
<dbReference type="SUPFAM" id="SSF55729">
    <property type="entry name" value="Acyl-CoA N-acyltransferases (Nat)"/>
    <property type="match status" value="1"/>
</dbReference>
<dbReference type="InterPro" id="IPR000182">
    <property type="entry name" value="GNAT_dom"/>
</dbReference>